<dbReference type="AlphaFoldDB" id="A0A2U1NJA9"/>
<dbReference type="Gene3D" id="3.30.710.10">
    <property type="entry name" value="Potassium Channel Kv1.1, Chain A"/>
    <property type="match status" value="1"/>
</dbReference>
<dbReference type="STRING" id="35608.A0A2U1NJA9"/>
<gene>
    <name evidence="4" type="ORF">CTI12_AA252360</name>
</gene>
<evidence type="ECO:0000256" key="2">
    <source>
        <dbReference type="SAM" id="MobiDB-lite"/>
    </source>
</evidence>
<evidence type="ECO:0000313" key="5">
    <source>
        <dbReference type="Proteomes" id="UP000245207"/>
    </source>
</evidence>
<name>A0A2U1NJA9_ARTAN</name>
<evidence type="ECO:0000313" key="4">
    <source>
        <dbReference type="EMBL" id="PWA73568.1"/>
    </source>
</evidence>
<evidence type="ECO:0000256" key="1">
    <source>
        <dbReference type="ARBA" id="ARBA00004906"/>
    </source>
</evidence>
<dbReference type="EMBL" id="PKPP01002722">
    <property type="protein sequence ID" value="PWA73568.1"/>
    <property type="molecule type" value="Genomic_DNA"/>
</dbReference>
<feature type="domain" description="SKP1 component dimerisation" evidence="3">
    <location>
        <begin position="130"/>
        <end position="176"/>
    </location>
</feature>
<feature type="compositionally biased region" description="Basic and acidic residues" evidence="2">
    <location>
        <begin position="74"/>
        <end position="86"/>
    </location>
</feature>
<feature type="region of interest" description="Disordered" evidence="2">
    <location>
        <begin position="74"/>
        <end position="94"/>
    </location>
</feature>
<dbReference type="InterPro" id="IPR011333">
    <property type="entry name" value="SKP1/BTB/POZ_sf"/>
</dbReference>
<comment type="caution">
    <text evidence="4">The sequence shown here is derived from an EMBL/GenBank/DDBJ whole genome shotgun (WGS) entry which is preliminary data.</text>
</comment>
<dbReference type="GO" id="GO:0006511">
    <property type="term" value="P:ubiquitin-dependent protein catabolic process"/>
    <property type="evidence" value="ECO:0007669"/>
    <property type="project" value="InterPro"/>
</dbReference>
<protein>
    <recommendedName>
        <fullName evidence="3">SKP1 component dimerisation domain-containing protein</fullName>
    </recommendedName>
</protein>
<dbReference type="InterPro" id="IPR016897">
    <property type="entry name" value="SKP1"/>
</dbReference>
<evidence type="ECO:0000259" key="3">
    <source>
        <dbReference type="Pfam" id="PF01466"/>
    </source>
</evidence>
<accession>A0A2U1NJA9</accession>
<keyword evidence="5" id="KW-1185">Reference proteome</keyword>
<reference evidence="4 5" key="1">
    <citation type="journal article" date="2018" name="Mol. Plant">
        <title>The genome of Artemisia annua provides insight into the evolution of Asteraceae family and artemisinin biosynthesis.</title>
        <authorList>
            <person name="Shen Q."/>
            <person name="Zhang L."/>
            <person name="Liao Z."/>
            <person name="Wang S."/>
            <person name="Yan T."/>
            <person name="Shi P."/>
            <person name="Liu M."/>
            <person name="Fu X."/>
            <person name="Pan Q."/>
            <person name="Wang Y."/>
            <person name="Lv Z."/>
            <person name="Lu X."/>
            <person name="Zhang F."/>
            <person name="Jiang W."/>
            <person name="Ma Y."/>
            <person name="Chen M."/>
            <person name="Hao X."/>
            <person name="Li L."/>
            <person name="Tang Y."/>
            <person name="Lv G."/>
            <person name="Zhou Y."/>
            <person name="Sun X."/>
            <person name="Brodelius P.E."/>
            <person name="Rose J.K.C."/>
            <person name="Tang K."/>
        </authorList>
    </citation>
    <scope>NUCLEOTIDE SEQUENCE [LARGE SCALE GENOMIC DNA]</scope>
    <source>
        <strain evidence="5">cv. Huhao1</strain>
        <tissue evidence="4">Leaf</tissue>
    </source>
</reference>
<sequence length="178" mass="19896">MSNTITVTEQATPIQTLTLKYPANDSPTDDASPSLDVVPDPNSNIEPETQTLVNEFLRKQALLKAAKEAKEAKAAAKEAKEAKASDEVNDEVNDNEIKSLENDLKSLVEGLDDPALKKLLNAAYYLKITELMDILCDMVAQKIKDMTVEEVREYFGIENDFTPEEEAEIRKENAWAYE</sequence>
<dbReference type="PANTHER" id="PTHR11165">
    <property type="entry name" value="SKP1"/>
    <property type="match status" value="1"/>
</dbReference>
<dbReference type="Proteomes" id="UP000245207">
    <property type="component" value="Unassembled WGS sequence"/>
</dbReference>
<dbReference type="SUPFAM" id="SSF81382">
    <property type="entry name" value="Skp1 dimerisation domain-like"/>
    <property type="match status" value="1"/>
</dbReference>
<dbReference type="InterPro" id="IPR036296">
    <property type="entry name" value="SKP1-like_dim_sf"/>
</dbReference>
<dbReference type="OrthoDB" id="2342932at2759"/>
<proteinExistence type="predicted"/>
<dbReference type="InterPro" id="IPR016072">
    <property type="entry name" value="Skp1_comp_dimer"/>
</dbReference>
<feature type="region of interest" description="Disordered" evidence="2">
    <location>
        <begin position="17"/>
        <end position="46"/>
    </location>
</feature>
<dbReference type="Pfam" id="PF01466">
    <property type="entry name" value="Skp1"/>
    <property type="match status" value="1"/>
</dbReference>
<organism evidence="4 5">
    <name type="scientific">Artemisia annua</name>
    <name type="common">Sweet wormwood</name>
    <dbReference type="NCBI Taxonomy" id="35608"/>
    <lineage>
        <taxon>Eukaryota</taxon>
        <taxon>Viridiplantae</taxon>
        <taxon>Streptophyta</taxon>
        <taxon>Embryophyta</taxon>
        <taxon>Tracheophyta</taxon>
        <taxon>Spermatophyta</taxon>
        <taxon>Magnoliopsida</taxon>
        <taxon>eudicotyledons</taxon>
        <taxon>Gunneridae</taxon>
        <taxon>Pentapetalae</taxon>
        <taxon>asterids</taxon>
        <taxon>campanulids</taxon>
        <taxon>Asterales</taxon>
        <taxon>Asteraceae</taxon>
        <taxon>Asteroideae</taxon>
        <taxon>Anthemideae</taxon>
        <taxon>Artemisiinae</taxon>
        <taxon>Artemisia</taxon>
    </lineage>
</organism>
<comment type="pathway">
    <text evidence="1">Protein modification; protein ubiquitination.</text>
</comment>